<dbReference type="AlphaFoldDB" id="A0A4Y2U8J8"/>
<evidence type="ECO:0000256" key="18">
    <source>
        <dbReference type="ARBA" id="ARBA00033406"/>
    </source>
</evidence>
<evidence type="ECO:0000256" key="7">
    <source>
        <dbReference type="ARBA" id="ARBA00022516"/>
    </source>
</evidence>
<evidence type="ECO:0000256" key="9">
    <source>
        <dbReference type="ARBA" id="ARBA00022692"/>
    </source>
</evidence>
<evidence type="ECO:0000256" key="1">
    <source>
        <dbReference type="ARBA" id="ARBA00001698"/>
    </source>
</evidence>
<keyword evidence="8 21" id="KW-0808">Transferase</keyword>
<organism evidence="21 22">
    <name type="scientific">Araneus ventricosus</name>
    <name type="common">Orbweaver spider</name>
    <name type="synonym">Epeira ventricosa</name>
    <dbReference type="NCBI Taxonomy" id="182803"/>
    <lineage>
        <taxon>Eukaryota</taxon>
        <taxon>Metazoa</taxon>
        <taxon>Ecdysozoa</taxon>
        <taxon>Arthropoda</taxon>
        <taxon>Chelicerata</taxon>
        <taxon>Arachnida</taxon>
        <taxon>Araneae</taxon>
        <taxon>Araneomorphae</taxon>
        <taxon>Entelegynae</taxon>
        <taxon>Araneoidea</taxon>
        <taxon>Araneidae</taxon>
        <taxon>Araneus</taxon>
    </lineage>
</organism>
<comment type="similarity">
    <text evidence="5">Belongs to the CDS family.</text>
</comment>
<dbReference type="EMBL" id="BGPR01033888">
    <property type="protein sequence ID" value="GBO08006.1"/>
    <property type="molecule type" value="Genomic_DNA"/>
</dbReference>
<keyword evidence="10 21" id="KW-0548">Nucleotidyltransferase</keyword>
<comment type="subcellular location">
    <subcellularLocation>
        <location evidence="2">Membrane</location>
        <topology evidence="2">Multi-pass membrane protein</topology>
    </subcellularLocation>
</comment>
<reference evidence="21 22" key="1">
    <citation type="journal article" date="2019" name="Sci. Rep.">
        <title>Orb-weaving spider Araneus ventricosus genome elucidates the spidroin gene catalogue.</title>
        <authorList>
            <person name="Kono N."/>
            <person name="Nakamura H."/>
            <person name="Ohtoshi R."/>
            <person name="Moran D.A.P."/>
            <person name="Shinohara A."/>
            <person name="Yoshida Y."/>
            <person name="Fujiwara M."/>
            <person name="Mori M."/>
            <person name="Tomita M."/>
            <person name="Arakawa K."/>
        </authorList>
    </citation>
    <scope>NUCLEOTIDE SEQUENCE [LARGE SCALE GENOMIC DNA]</scope>
</reference>
<keyword evidence="21" id="KW-0675">Receptor</keyword>
<evidence type="ECO:0000256" key="12">
    <source>
        <dbReference type="ARBA" id="ARBA00023098"/>
    </source>
</evidence>
<comment type="pathway">
    <text evidence="3">Phospholipid metabolism; CDP-diacylglycerol biosynthesis; CDP-diacylglycerol from sn-glycerol 3-phosphate: step 3/3.</text>
</comment>
<evidence type="ECO:0000256" key="5">
    <source>
        <dbReference type="ARBA" id="ARBA00010185"/>
    </source>
</evidence>
<proteinExistence type="inferred from homology"/>
<dbReference type="PANTHER" id="PTHR13773:SF8">
    <property type="entry name" value="PHOSPHATIDATE CYTIDYLYLTRANSFERASE, PHOTORECEPTOR-SPECIFIC"/>
    <property type="match status" value="1"/>
</dbReference>
<evidence type="ECO:0000256" key="8">
    <source>
        <dbReference type="ARBA" id="ARBA00022679"/>
    </source>
</evidence>
<feature type="compositionally biased region" description="Acidic residues" evidence="19">
    <location>
        <begin position="31"/>
        <end position="43"/>
    </location>
</feature>
<evidence type="ECO:0000256" key="3">
    <source>
        <dbReference type="ARBA" id="ARBA00005119"/>
    </source>
</evidence>
<dbReference type="EC" id="2.7.7.41" evidence="6"/>
<evidence type="ECO:0000256" key="6">
    <source>
        <dbReference type="ARBA" id="ARBA00012487"/>
    </source>
</evidence>
<comment type="pathway">
    <text evidence="4">Lipid metabolism.</text>
</comment>
<keyword evidence="9 20" id="KW-0812">Transmembrane</keyword>
<evidence type="ECO:0000256" key="19">
    <source>
        <dbReference type="SAM" id="MobiDB-lite"/>
    </source>
</evidence>
<dbReference type="Proteomes" id="UP000499080">
    <property type="component" value="Unassembled WGS sequence"/>
</dbReference>
<evidence type="ECO:0000256" key="15">
    <source>
        <dbReference type="ARBA" id="ARBA00023264"/>
    </source>
</evidence>
<evidence type="ECO:0000313" key="21">
    <source>
        <dbReference type="EMBL" id="GBO08006.1"/>
    </source>
</evidence>
<feature type="region of interest" description="Disordered" evidence="19">
    <location>
        <begin position="1"/>
        <end position="45"/>
    </location>
</feature>
<keyword evidence="15" id="KW-1208">Phospholipid metabolism</keyword>
<gene>
    <name evidence="21" type="primary">CdsA_2</name>
    <name evidence="21" type="ORF">AVEN_146061_1</name>
</gene>
<dbReference type="UniPathway" id="UPA00557">
    <property type="reaction ID" value="UER00614"/>
</dbReference>
<evidence type="ECO:0000256" key="14">
    <source>
        <dbReference type="ARBA" id="ARBA00023209"/>
    </source>
</evidence>
<feature type="transmembrane region" description="Helical" evidence="20">
    <location>
        <begin position="76"/>
        <end position="96"/>
    </location>
</feature>
<keyword evidence="12" id="KW-0443">Lipid metabolism</keyword>
<name>A0A4Y2U8J8_ARAVE</name>
<accession>A0A4Y2U8J8</accession>
<evidence type="ECO:0000313" key="22">
    <source>
        <dbReference type="Proteomes" id="UP000499080"/>
    </source>
</evidence>
<evidence type="ECO:0000256" key="2">
    <source>
        <dbReference type="ARBA" id="ARBA00004141"/>
    </source>
</evidence>
<evidence type="ECO:0000256" key="4">
    <source>
        <dbReference type="ARBA" id="ARBA00005189"/>
    </source>
</evidence>
<evidence type="ECO:0000256" key="17">
    <source>
        <dbReference type="ARBA" id="ARBA00032396"/>
    </source>
</evidence>
<comment type="caution">
    <text evidence="21">The sequence shown here is derived from an EMBL/GenBank/DDBJ whole genome shotgun (WGS) entry which is preliminary data.</text>
</comment>
<feature type="compositionally biased region" description="Basic and acidic residues" evidence="19">
    <location>
        <begin position="1"/>
        <end position="30"/>
    </location>
</feature>
<protein>
    <recommendedName>
        <fullName evidence="6">phosphatidate cytidylyltransferase</fullName>
        <ecNumber evidence="6">2.7.7.41</ecNumber>
    </recommendedName>
    <alternativeName>
        <fullName evidence="16">CDP-diacylglycerol synthase</fullName>
    </alternativeName>
    <alternativeName>
        <fullName evidence="17">CDP-diglyceride pyrophosphorylase</fullName>
    </alternativeName>
    <alternativeName>
        <fullName evidence="18">CDP-diglyceride synthase</fullName>
    </alternativeName>
</protein>
<comment type="catalytic activity">
    <reaction evidence="1">
        <text>a 1,2-diacyl-sn-glycero-3-phosphate + CTP + H(+) = a CDP-1,2-diacyl-sn-glycerol + diphosphate</text>
        <dbReference type="Rhea" id="RHEA:16229"/>
        <dbReference type="ChEBI" id="CHEBI:15378"/>
        <dbReference type="ChEBI" id="CHEBI:33019"/>
        <dbReference type="ChEBI" id="CHEBI:37563"/>
        <dbReference type="ChEBI" id="CHEBI:58332"/>
        <dbReference type="ChEBI" id="CHEBI:58608"/>
        <dbReference type="EC" id="2.7.7.41"/>
    </reaction>
</comment>
<keyword evidence="7" id="KW-0444">Lipid biosynthesis</keyword>
<dbReference type="GO" id="GO:0004605">
    <property type="term" value="F:phosphatidate cytidylyltransferase activity"/>
    <property type="evidence" value="ECO:0007669"/>
    <property type="project" value="UniProtKB-EC"/>
</dbReference>
<evidence type="ECO:0000256" key="10">
    <source>
        <dbReference type="ARBA" id="ARBA00022695"/>
    </source>
</evidence>
<keyword evidence="11 20" id="KW-1133">Transmembrane helix</keyword>
<dbReference type="GO" id="GO:0005789">
    <property type="term" value="C:endoplasmic reticulum membrane"/>
    <property type="evidence" value="ECO:0007669"/>
    <property type="project" value="TreeGrafter"/>
</dbReference>
<dbReference type="OrthoDB" id="10260889at2759"/>
<keyword evidence="22" id="KW-1185">Reference proteome</keyword>
<dbReference type="InterPro" id="IPR016720">
    <property type="entry name" value="PC_Trfase_euk"/>
</dbReference>
<evidence type="ECO:0000256" key="11">
    <source>
        <dbReference type="ARBA" id="ARBA00022989"/>
    </source>
</evidence>
<evidence type="ECO:0000256" key="16">
    <source>
        <dbReference type="ARBA" id="ARBA00029893"/>
    </source>
</evidence>
<keyword evidence="13 20" id="KW-0472">Membrane</keyword>
<sequence>MAEIRKRNVESAGHESDEASKAEEIKKAETADSEDEPLPDESNVESLVQELPQASDKTTEVLDSALSSLPTRWRNWIVRGIFTWLMIFGFFFLIWLGPLALVATKENIAYTMTIQFTYYLPVDVK</sequence>
<evidence type="ECO:0000256" key="13">
    <source>
        <dbReference type="ARBA" id="ARBA00023136"/>
    </source>
</evidence>
<dbReference type="GO" id="GO:0016024">
    <property type="term" value="P:CDP-diacylglycerol biosynthetic process"/>
    <property type="evidence" value="ECO:0007669"/>
    <property type="project" value="UniProtKB-UniPathway"/>
</dbReference>
<dbReference type="PANTHER" id="PTHR13773">
    <property type="entry name" value="PHOSPHATIDATE CYTIDYLYLTRANSFERASE"/>
    <property type="match status" value="1"/>
</dbReference>
<keyword evidence="14" id="KW-0594">Phospholipid biosynthesis</keyword>
<evidence type="ECO:0000256" key="20">
    <source>
        <dbReference type="SAM" id="Phobius"/>
    </source>
</evidence>